<evidence type="ECO:0000259" key="2">
    <source>
        <dbReference type="Pfam" id="PF19762"/>
    </source>
</evidence>
<evidence type="ECO:0000256" key="1">
    <source>
        <dbReference type="SAM" id="Phobius"/>
    </source>
</evidence>
<dbReference type="InterPro" id="IPR046216">
    <property type="entry name" value="DUF6249"/>
</dbReference>
<keyword evidence="1" id="KW-0472">Membrane</keyword>
<protein>
    <recommendedName>
        <fullName evidence="2">DUF6249 domain-containing protein</fullName>
    </recommendedName>
</protein>
<keyword evidence="1" id="KW-0812">Transmembrane</keyword>
<keyword evidence="1" id="KW-1133">Transmembrane helix</keyword>
<evidence type="ECO:0000313" key="4">
    <source>
        <dbReference type="Proteomes" id="UP001203607"/>
    </source>
</evidence>
<dbReference type="InterPro" id="IPR036259">
    <property type="entry name" value="MFS_trans_sf"/>
</dbReference>
<feature type="transmembrane region" description="Helical" evidence="1">
    <location>
        <begin position="6"/>
        <end position="23"/>
    </location>
</feature>
<dbReference type="SUPFAM" id="SSF103473">
    <property type="entry name" value="MFS general substrate transporter"/>
    <property type="match status" value="1"/>
</dbReference>
<dbReference type="Pfam" id="PF19762">
    <property type="entry name" value="DUF6249"/>
    <property type="match status" value="1"/>
</dbReference>
<dbReference type="Proteomes" id="UP001203607">
    <property type="component" value="Unassembled WGS sequence"/>
</dbReference>
<sequence>MVEAILIPISFFLVIFAICYLYFSTRNRERLALIEKGVDANIFFRAKSEHDLPTWKIVLINFAVLLIGIGMAIFIGSFMENTLGIDEEIAYPGTIFTMAGIGLLVGFMMTKKLEKKV</sequence>
<feature type="transmembrane region" description="Helical" evidence="1">
    <location>
        <begin position="57"/>
        <end position="77"/>
    </location>
</feature>
<reference evidence="3 4" key="1">
    <citation type="submission" date="2022-05" db="EMBL/GenBank/DDBJ databases">
        <authorList>
            <person name="Park J.-S."/>
        </authorList>
    </citation>
    <scope>NUCLEOTIDE SEQUENCE [LARGE SCALE GENOMIC DNA]</scope>
    <source>
        <strain evidence="3 4">2012CJ35-5</strain>
    </source>
</reference>
<accession>A0ABT0PYX0</accession>
<comment type="caution">
    <text evidence="3">The sequence shown here is derived from an EMBL/GenBank/DDBJ whole genome shotgun (WGS) entry which is preliminary data.</text>
</comment>
<dbReference type="EMBL" id="JAMFMA010000005">
    <property type="protein sequence ID" value="MCL6275653.1"/>
    <property type="molecule type" value="Genomic_DNA"/>
</dbReference>
<keyword evidence="4" id="KW-1185">Reference proteome</keyword>
<feature type="domain" description="DUF6249" evidence="2">
    <location>
        <begin position="9"/>
        <end position="110"/>
    </location>
</feature>
<gene>
    <name evidence="3" type="ORF">M3P19_16685</name>
</gene>
<dbReference type="RefSeq" id="WP_249658839.1">
    <property type="nucleotide sequence ID" value="NZ_JAMFMA010000005.1"/>
</dbReference>
<evidence type="ECO:0000313" key="3">
    <source>
        <dbReference type="EMBL" id="MCL6275653.1"/>
    </source>
</evidence>
<feature type="transmembrane region" description="Helical" evidence="1">
    <location>
        <begin position="89"/>
        <end position="109"/>
    </location>
</feature>
<proteinExistence type="predicted"/>
<organism evidence="3 4">
    <name type="scientific">Flagellimonas spongiicola</name>
    <dbReference type="NCBI Taxonomy" id="2942208"/>
    <lineage>
        <taxon>Bacteria</taxon>
        <taxon>Pseudomonadati</taxon>
        <taxon>Bacteroidota</taxon>
        <taxon>Flavobacteriia</taxon>
        <taxon>Flavobacteriales</taxon>
        <taxon>Flavobacteriaceae</taxon>
        <taxon>Flagellimonas</taxon>
    </lineage>
</organism>
<name>A0ABT0PYX0_9FLAO</name>